<evidence type="ECO:0000256" key="1">
    <source>
        <dbReference type="SAM" id="SignalP"/>
    </source>
</evidence>
<gene>
    <name evidence="3" type="primary">smfA_2</name>
    <name evidence="3" type="ORF">PFL603g_02784</name>
</gene>
<dbReference type="SUPFAM" id="SSF49401">
    <property type="entry name" value="Bacterial adhesins"/>
    <property type="match status" value="1"/>
</dbReference>
<dbReference type="InterPro" id="IPR050263">
    <property type="entry name" value="Bact_Fimbrial_Adh_Pro"/>
</dbReference>
<dbReference type="GO" id="GO:0043709">
    <property type="term" value="P:cell adhesion involved in single-species biofilm formation"/>
    <property type="evidence" value="ECO:0007669"/>
    <property type="project" value="TreeGrafter"/>
</dbReference>
<protein>
    <submittedName>
        <fullName evidence="3">Fimbria A protein</fullName>
    </submittedName>
</protein>
<dbReference type="GO" id="GO:0009289">
    <property type="term" value="C:pilus"/>
    <property type="evidence" value="ECO:0007669"/>
    <property type="project" value="InterPro"/>
</dbReference>
<dbReference type="PANTHER" id="PTHR33420:SF26">
    <property type="entry name" value="FIMBRIAL SUBUNIT"/>
    <property type="match status" value="1"/>
</dbReference>
<dbReference type="Proteomes" id="UP000063434">
    <property type="component" value="Unassembled WGS sequence"/>
</dbReference>
<dbReference type="Pfam" id="PF00419">
    <property type="entry name" value="Fimbrial"/>
    <property type="match status" value="1"/>
</dbReference>
<comment type="caution">
    <text evidence="3">The sequence shown here is derived from an EMBL/GenBank/DDBJ whole genome shotgun (WGS) entry which is preliminary data.</text>
</comment>
<dbReference type="PANTHER" id="PTHR33420">
    <property type="entry name" value="FIMBRIAL SUBUNIT ELFA-RELATED"/>
    <property type="match status" value="1"/>
</dbReference>
<keyword evidence="1" id="KW-0732">Signal</keyword>
<sequence>MTFLCGHLQMKTTFKTALLTIGLFAGSMSGAQAADGTVTFLGSVHSGACSIKPESVDQTIHLGAIAKHQLQAGGKSEARRVLIELEGCDLTDLTDNTVTTTFTAAPSTDVPGAIGTVGTAGRVGIMMTHGGSPIQLGVATTPQAISTGDNTLEFGAFVQGAATGDIVPGDFSAVTNFTLAYQ</sequence>
<dbReference type="InterPro" id="IPR036937">
    <property type="entry name" value="Adhesion_dom_fimbrial_sf"/>
</dbReference>
<dbReference type="Gene3D" id="2.60.40.1090">
    <property type="entry name" value="Fimbrial-type adhesion domain"/>
    <property type="match status" value="1"/>
</dbReference>
<accession>A0A109KVZ1</accession>
<dbReference type="InterPro" id="IPR000259">
    <property type="entry name" value="Adhesion_dom_fimbrial"/>
</dbReference>
<name>A0A109KVZ1_PSEFL</name>
<evidence type="ECO:0000313" key="4">
    <source>
        <dbReference type="Proteomes" id="UP000063434"/>
    </source>
</evidence>
<dbReference type="AlphaFoldDB" id="A0A109KVZ1"/>
<proteinExistence type="predicted"/>
<evidence type="ECO:0000313" key="3">
    <source>
        <dbReference type="EMBL" id="KWV76443.1"/>
    </source>
</evidence>
<feature type="chain" id="PRO_5007137808" evidence="1">
    <location>
        <begin position="34"/>
        <end position="182"/>
    </location>
</feature>
<dbReference type="PATRIC" id="fig|294.195.peg.2975"/>
<dbReference type="InterPro" id="IPR008966">
    <property type="entry name" value="Adhesion_dom_sf"/>
</dbReference>
<feature type="signal peptide" evidence="1">
    <location>
        <begin position="1"/>
        <end position="33"/>
    </location>
</feature>
<dbReference type="EMBL" id="LCYC01000039">
    <property type="protein sequence ID" value="KWV76443.1"/>
    <property type="molecule type" value="Genomic_DNA"/>
</dbReference>
<evidence type="ECO:0000259" key="2">
    <source>
        <dbReference type="Pfam" id="PF00419"/>
    </source>
</evidence>
<organism evidence="3 4">
    <name type="scientific">Pseudomonas fluorescens</name>
    <dbReference type="NCBI Taxonomy" id="294"/>
    <lineage>
        <taxon>Bacteria</taxon>
        <taxon>Pseudomonadati</taxon>
        <taxon>Pseudomonadota</taxon>
        <taxon>Gammaproteobacteria</taxon>
        <taxon>Pseudomonadales</taxon>
        <taxon>Pseudomonadaceae</taxon>
        <taxon>Pseudomonas</taxon>
    </lineage>
</organism>
<feature type="domain" description="Fimbrial-type adhesion" evidence="2">
    <location>
        <begin position="40"/>
        <end position="182"/>
    </location>
</feature>
<reference evidence="3 4" key="1">
    <citation type="submission" date="2015-05" db="EMBL/GenBank/DDBJ databases">
        <title>A genomic and transcriptomic approach to investigate the blue pigment phenotype in Pseudomonas fluorescens.</title>
        <authorList>
            <person name="Andreani N.A."/>
            <person name="Cardazzo B."/>
        </authorList>
    </citation>
    <scope>NUCLEOTIDE SEQUENCE [LARGE SCALE GENOMIC DNA]</scope>
    <source>
        <strain evidence="3 4">Ps_40</strain>
    </source>
</reference>